<dbReference type="Gene3D" id="3.10.580.10">
    <property type="entry name" value="CBS-domain"/>
    <property type="match status" value="1"/>
</dbReference>
<keyword evidence="6" id="KW-1185">Reference proteome</keyword>
<dbReference type="PANTHER" id="PTHR43080:SF2">
    <property type="entry name" value="CBS DOMAIN-CONTAINING PROTEIN"/>
    <property type="match status" value="1"/>
</dbReference>
<dbReference type="SUPFAM" id="SSF54631">
    <property type="entry name" value="CBS-domain pair"/>
    <property type="match status" value="1"/>
</dbReference>
<evidence type="ECO:0000256" key="1">
    <source>
        <dbReference type="ARBA" id="ARBA00023122"/>
    </source>
</evidence>
<accession>A0A3S9IAM2</accession>
<dbReference type="SMART" id="SM00116">
    <property type="entry name" value="CBS"/>
    <property type="match status" value="2"/>
</dbReference>
<protein>
    <submittedName>
        <fullName evidence="5">CBS domain-containing protein</fullName>
    </submittedName>
</protein>
<dbReference type="Proteomes" id="UP000280197">
    <property type="component" value="Chromosome"/>
</dbReference>
<dbReference type="KEGG" id="saqu:EJC51_38095"/>
<evidence type="ECO:0000313" key="6">
    <source>
        <dbReference type="Proteomes" id="UP000280197"/>
    </source>
</evidence>
<keyword evidence="1 2" id="KW-0129">CBS domain</keyword>
<dbReference type="AlphaFoldDB" id="A0A3S9IAM2"/>
<dbReference type="InterPro" id="IPR051257">
    <property type="entry name" value="Diverse_CBS-Domain"/>
</dbReference>
<dbReference type="InterPro" id="IPR046342">
    <property type="entry name" value="CBS_dom_sf"/>
</dbReference>
<dbReference type="PROSITE" id="PS51371">
    <property type="entry name" value="CBS"/>
    <property type="match status" value="2"/>
</dbReference>
<reference evidence="5 6" key="1">
    <citation type="submission" date="2018-12" db="EMBL/GenBank/DDBJ databases">
        <authorList>
            <person name="Li K."/>
        </authorList>
    </citation>
    <scope>NUCLEOTIDE SEQUENCE [LARGE SCALE GENOMIC DNA]</scope>
    <source>
        <strain evidence="6">CR22</strain>
    </source>
</reference>
<feature type="domain" description="CBS" evidence="4">
    <location>
        <begin position="74"/>
        <end position="132"/>
    </location>
</feature>
<evidence type="ECO:0000313" key="5">
    <source>
        <dbReference type="EMBL" id="AZP21383.1"/>
    </source>
</evidence>
<evidence type="ECO:0000256" key="2">
    <source>
        <dbReference type="PROSITE-ProRule" id="PRU00703"/>
    </source>
</evidence>
<organism evidence="5 6">
    <name type="scientific">Streptomyces aquilus</name>
    <dbReference type="NCBI Taxonomy" id="2548456"/>
    <lineage>
        <taxon>Bacteria</taxon>
        <taxon>Bacillati</taxon>
        <taxon>Actinomycetota</taxon>
        <taxon>Actinomycetes</taxon>
        <taxon>Kitasatosporales</taxon>
        <taxon>Streptomycetaceae</taxon>
        <taxon>Streptomyces</taxon>
    </lineage>
</organism>
<dbReference type="PANTHER" id="PTHR43080">
    <property type="entry name" value="CBS DOMAIN-CONTAINING PROTEIN CBSX3, MITOCHONDRIAL"/>
    <property type="match status" value="1"/>
</dbReference>
<dbReference type="InterPro" id="IPR000644">
    <property type="entry name" value="CBS_dom"/>
</dbReference>
<feature type="compositionally biased region" description="Basic and acidic residues" evidence="3">
    <location>
        <begin position="158"/>
        <end position="167"/>
    </location>
</feature>
<sequence>MAEFVRDVMTPGVVAVRPDASLVEAAQLMRAQDIGDVVVADGQEIVGVLTDRDITVRAVAEGADPLTTSVRSVCSAEPVLVAPQDPVTAASALMRAHAVRRLPVVEDGLPVGMVSLGDLAEAEAPGSVLADISRADPDSRPGTPPDSGSYGGSPPGVRSERQGRGGL</sequence>
<gene>
    <name evidence="5" type="ORF">EJC51_38095</name>
</gene>
<feature type="region of interest" description="Disordered" evidence="3">
    <location>
        <begin position="127"/>
        <end position="167"/>
    </location>
</feature>
<dbReference type="RefSeq" id="WP_126275221.1">
    <property type="nucleotide sequence ID" value="NZ_CP034463.1"/>
</dbReference>
<proteinExistence type="predicted"/>
<evidence type="ECO:0000259" key="4">
    <source>
        <dbReference type="PROSITE" id="PS51371"/>
    </source>
</evidence>
<dbReference type="EMBL" id="CP034463">
    <property type="protein sequence ID" value="AZP21383.1"/>
    <property type="molecule type" value="Genomic_DNA"/>
</dbReference>
<evidence type="ECO:0000256" key="3">
    <source>
        <dbReference type="SAM" id="MobiDB-lite"/>
    </source>
</evidence>
<name>A0A3S9IAM2_9ACTN</name>
<feature type="domain" description="CBS" evidence="4">
    <location>
        <begin position="9"/>
        <end position="66"/>
    </location>
</feature>
<dbReference type="CDD" id="cd04622">
    <property type="entry name" value="CBS_pair_HRP1_like"/>
    <property type="match status" value="1"/>
</dbReference>
<dbReference type="Pfam" id="PF00571">
    <property type="entry name" value="CBS"/>
    <property type="match status" value="2"/>
</dbReference>